<proteinExistence type="predicted"/>
<protein>
    <submittedName>
        <fullName evidence="2">Uncharacterized protein</fullName>
    </submittedName>
</protein>
<evidence type="ECO:0000313" key="3">
    <source>
        <dbReference type="Proteomes" id="UP000294847"/>
    </source>
</evidence>
<feature type="compositionally biased region" description="Polar residues" evidence="1">
    <location>
        <begin position="8"/>
        <end position="18"/>
    </location>
</feature>
<dbReference type="Proteomes" id="UP000294847">
    <property type="component" value="Chromosome 1"/>
</dbReference>
<sequence>MSAYSPYGSYSSLHTTSAPMEIGSGSFLSRPRYATMDSYNTTSFPSWPRRSSLSESEQADHPATSFLSDEDLIFDTDPFSEDDARSVSSSGSGSCSPNQPTRYDVRAEEEEARRQLQRQQKAALQRQALQMIQEEKERRRAMRQRQLQRRKSSGPSTKSKAAGAAMDPIAE</sequence>
<reference evidence="2 3" key="1">
    <citation type="journal article" date="2019" name="Mol. Biol. Evol.">
        <title>Blast fungal genomes show frequent chromosomal changes, gene gains and losses, and effector gene turnover.</title>
        <authorList>
            <person name="Gomez Luciano L.B."/>
            <person name="Jason Tsai I."/>
            <person name="Chuma I."/>
            <person name="Tosa Y."/>
            <person name="Chen Y.H."/>
            <person name="Li J.Y."/>
            <person name="Li M.Y."/>
            <person name="Jade Lu M.Y."/>
            <person name="Nakayashiki H."/>
            <person name="Li W.H."/>
        </authorList>
    </citation>
    <scope>NUCLEOTIDE SEQUENCE [LARGE SCALE GENOMIC DNA]</scope>
    <source>
        <strain evidence="2">MZ5-1-6</strain>
    </source>
</reference>
<feature type="compositionally biased region" description="Polar residues" evidence="1">
    <location>
        <begin position="37"/>
        <end position="56"/>
    </location>
</feature>
<dbReference type="AlphaFoldDB" id="A0A4P7N252"/>
<dbReference type="SMR" id="A0A4P7N252"/>
<gene>
    <name evidence="2" type="ORF">PoMZ_09664</name>
</gene>
<accession>A0A4P7N252</accession>
<organism evidence="2 3">
    <name type="scientific">Pyricularia oryzae</name>
    <name type="common">Rice blast fungus</name>
    <name type="synonym">Magnaporthe oryzae</name>
    <dbReference type="NCBI Taxonomy" id="318829"/>
    <lineage>
        <taxon>Eukaryota</taxon>
        <taxon>Fungi</taxon>
        <taxon>Dikarya</taxon>
        <taxon>Ascomycota</taxon>
        <taxon>Pezizomycotina</taxon>
        <taxon>Sordariomycetes</taxon>
        <taxon>Sordariomycetidae</taxon>
        <taxon>Magnaporthales</taxon>
        <taxon>Pyriculariaceae</taxon>
        <taxon>Pyricularia</taxon>
    </lineage>
</organism>
<feature type="compositionally biased region" description="Basic and acidic residues" evidence="1">
    <location>
        <begin position="103"/>
        <end position="114"/>
    </location>
</feature>
<dbReference type="VEuPathDB" id="FungiDB:M_BR32_EuGene_00082331"/>
<feature type="compositionally biased region" description="Low complexity" evidence="1">
    <location>
        <begin position="86"/>
        <end position="96"/>
    </location>
</feature>
<feature type="compositionally biased region" description="Basic residues" evidence="1">
    <location>
        <begin position="139"/>
        <end position="152"/>
    </location>
</feature>
<dbReference type="OMA" id="PSWPRRE"/>
<feature type="compositionally biased region" description="Acidic residues" evidence="1">
    <location>
        <begin position="68"/>
        <end position="81"/>
    </location>
</feature>
<feature type="region of interest" description="Disordered" evidence="1">
    <location>
        <begin position="1"/>
        <end position="171"/>
    </location>
</feature>
<name>A0A4P7N252_PYROR</name>
<evidence type="ECO:0000256" key="1">
    <source>
        <dbReference type="SAM" id="MobiDB-lite"/>
    </source>
</evidence>
<feature type="compositionally biased region" description="Low complexity" evidence="1">
    <location>
        <begin position="117"/>
        <end position="130"/>
    </location>
</feature>
<evidence type="ECO:0000313" key="2">
    <source>
        <dbReference type="EMBL" id="QBZ53974.1"/>
    </source>
</evidence>
<dbReference type="EMBL" id="CP034204">
    <property type="protein sequence ID" value="QBZ53974.1"/>
    <property type="molecule type" value="Genomic_DNA"/>
</dbReference>